<keyword evidence="4" id="KW-1185">Reference proteome</keyword>
<dbReference type="EMBL" id="JABWDY010010865">
    <property type="protein sequence ID" value="KAF5200320.1"/>
    <property type="molecule type" value="Genomic_DNA"/>
</dbReference>
<feature type="domain" description="MORF/ORRM1/DAG-like MORF" evidence="2">
    <location>
        <begin position="32"/>
        <end position="92"/>
    </location>
</feature>
<dbReference type="AlphaFoldDB" id="A0A7J6WUM0"/>
<organism evidence="3 4">
    <name type="scientific">Thalictrum thalictroides</name>
    <name type="common">Rue-anemone</name>
    <name type="synonym">Anemone thalictroides</name>
    <dbReference type="NCBI Taxonomy" id="46969"/>
    <lineage>
        <taxon>Eukaryota</taxon>
        <taxon>Viridiplantae</taxon>
        <taxon>Streptophyta</taxon>
        <taxon>Embryophyta</taxon>
        <taxon>Tracheophyta</taxon>
        <taxon>Spermatophyta</taxon>
        <taxon>Magnoliopsida</taxon>
        <taxon>Ranunculales</taxon>
        <taxon>Ranunculaceae</taxon>
        <taxon>Thalictroideae</taxon>
        <taxon>Thalictrum</taxon>
    </lineage>
</organism>
<protein>
    <recommendedName>
        <fullName evidence="2">MORF/ORRM1/DAG-like MORF domain-containing protein</fullName>
    </recommendedName>
</protein>
<sequence>MKRLHLVPVYMVGVPLVRLRVTKVQQLILEHGKAVGILIKEAKQRIYLISACPDTLGFGAYVHKEIADKLKGVECIESVSPDFFDDMRRKDPRTRRMSQLSEHKAESAEVQNFV</sequence>
<evidence type="ECO:0000313" key="3">
    <source>
        <dbReference type="EMBL" id="KAF5200320.1"/>
    </source>
</evidence>
<evidence type="ECO:0000259" key="2">
    <source>
        <dbReference type="Pfam" id="PF21864"/>
    </source>
</evidence>
<dbReference type="Pfam" id="PF21864">
    <property type="entry name" value="MORF_dom"/>
    <property type="match status" value="1"/>
</dbReference>
<name>A0A7J6WUM0_THATH</name>
<feature type="region of interest" description="Disordered" evidence="1">
    <location>
        <begin position="86"/>
        <end position="114"/>
    </location>
</feature>
<dbReference type="Proteomes" id="UP000554482">
    <property type="component" value="Unassembled WGS sequence"/>
</dbReference>
<evidence type="ECO:0000256" key="1">
    <source>
        <dbReference type="SAM" id="MobiDB-lite"/>
    </source>
</evidence>
<comment type="caution">
    <text evidence="3">The sequence shown here is derived from an EMBL/GenBank/DDBJ whole genome shotgun (WGS) entry which is preliminary data.</text>
</comment>
<accession>A0A7J6WUM0</accession>
<proteinExistence type="predicted"/>
<evidence type="ECO:0000313" key="4">
    <source>
        <dbReference type="Proteomes" id="UP000554482"/>
    </source>
</evidence>
<gene>
    <name evidence="3" type="ORF">FRX31_010087</name>
</gene>
<dbReference type="InterPro" id="IPR054059">
    <property type="entry name" value="MORF/ORRM1/DAG-like_MORF"/>
</dbReference>
<reference evidence="3 4" key="1">
    <citation type="submission" date="2020-06" db="EMBL/GenBank/DDBJ databases">
        <title>Transcriptomic and genomic resources for Thalictrum thalictroides and T. hernandezii: Facilitating candidate gene discovery in an emerging model plant lineage.</title>
        <authorList>
            <person name="Arias T."/>
            <person name="Riano-Pachon D.M."/>
            <person name="Di Stilio V.S."/>
        </authorList>
    </citation>
    <scope>NUCLEOTIDE SEQUENCE [LARGE SCALE GENOMIC DNA]</scope>
    <source>
        <strain evidence="4">cv. WT478/WT964</strain>
        <tissue evidence="3">Leaves</tissue>
    </source>
</reference>